<evidence type="ECO:0000256" key="5">
    <source>
        <dbReference type="ARBA" id="ARBA00023204"/>
    </source>
</evidence>
<accession>A0A1D8AY81</accession>
<evidence type="ECO:0000259" key="7">
    <source>
        <dbReference type="SMART" id="SM00278"/>
    </source>
</evidence>
<keyword evidence="4 6" id="KW-0233">DNA recombination</keyword>
<evidence type="ECO:0000256" key="4">
    <source>
        <dbReference type="ARBA" id="ARBA00023172"/>
    </source>
</evidence>
<feature type="domain" description="Helix-hairpin-helix DNA-binding motif class 1" evidence="7">
    <location>
        <begin position="109"/>
        <end position="128"/>
    </location>
</feature>
<dbReference type="OrthoDB" id="5293449at2"/>
<sequence length="202" mass="20926">MITSVSGILVSATPLSAVIETGGLGYEVHIPVTTAERLPQPGQAVKVHTLAVYREDSATLYGFATMEERDFFRLLVEKVTGVGPKMALSVMSKLSLSTLKSAIAAGDVGLLAKCPGIGKKTAERLVIELRDKLNPADLAQIAGRPGTGESSAPAGDNRVNDAVLALTALGYKAADADKAVRQAWIALGASATTEALIKKALG</sequence>
<dbReference type="NCBIfam" id="TIGR00084">
    <property type="entry name" value="ruvA"/>
    <property type="match status" value="1"/>
</dbReference>
<dbReference type="PATRIC" id="fig|1838286.3.peg.2948"/>
<comment type="similarity">
    <text evidence="6">Belongs to the RuvA family.</text>
</comment>
<keyword evidence="8" id="KW-0067">ATP-binding</keyword>
<feature type="domain" description="Helix-hairpin-helix DNA-binding motif class 1" evidence="7">
    <location>
        <begin position="74"/>
        <end position="93"/>
    </location>
</feature>
<dbReference type="GO" id="GO:0006281">
    <property type="term" value="P:DNA repair"/>
    <property type="evidence" value="ECO:0007669"/>
    <property type="project" value="UniProtKB-UniRule"/>
</dbReference>
<comment type="domain">
    <text evidence="6">Has three domains with a flexible linker between the domains II and III and assumes an 'L' shape. Domain III is highly mobile and contacts RuvB.</text>
</comment>
<evidence type="ECO:0000313" key="8">
    <source>
        <dbReference type="EMBL" id="AOS45846.1"/>
    </source>
</evidence>
<dbReference type="CDD" id="cd14332">
    <property type="entry name" value="UBA_RuvA_C"/>
    <property type="match status" value="1"/>
</dbReference>
<reference evidence="8 9" key="1">
    <citation type="submission" date="2016-06" db="EMBL/GenBank/DDBJ databases">
        <title>Three novel species with peptidoglycan cell walls form the new genus Lacunisphaera gen. nov. in the family Opitutaceae of the verrucomicrobial subdivision 4.</title>
        <authorList>
            <person name="Rast P."/>
            <person name="Gloeckner I."/>
            <person name="Jogler M."/>
            <person name="Boedeker C."/>
            <person name="Jeske O."/>
            <person name="Wiegand S."/>
            <person name="Reinhardt R."/>
            <person name="Schumann P."/>
            <person name="Rohde M."/>
            <person name="Spring S."/>
            <person name="Gloeckner F.O."/>
            <person name="Jogler C."/>
        </authorList>
    </citation>
    <scope>NUCLEOTIDE SEQUENCE [LARGE SCALE GENOMIC DNA]</scope>
    <source>
        <strain evidence="8 9">IG16b</strain>
    </source>
</reference>
<dbReference type="Pfam" id="PF01330">
    <property type="entry name" value="RuvA_N"/>
    <property type="match status" value="1"/>
</dbReference>
<evidence type="ECO:0000256" key="6">
    <source>
        <dbReference type="HAMAP-Rule" id="MF_00031"/>
    </source>
</evidence>
<gene>
    <name evidence="6 8" type="primary">ruvA</name>
    <name evidence="8" type="ORF">Verru16b_02936</name>
</gene>
<dbReference type="AlphaFoldDB" id="A0A1D8AY81"/>
<keyword evidence="2 6" id="KW-0227">DNA damage</keyword>
<dbReference type="GO" id="GO:0005524">
    <property type="term" value="F:ATP binding"/>
    <property type="evidence" value="ECO:0007669"/>
    <property type="project" value="InterPro"/>
</dbReference>
<dbReference type="SMART" id="SM00278">
    <property type="entry name" value="HhH1"/>
    <property type="match status" value="2"/>
</dbReference>
<dbReference type="SUPFAM" id="SSF50249">
    <property type="entry name" value="Nucleic acid-binding proteins"/>
    <property type="match status" value="1"/>
</dbReference>
<keyword evidence="3 6" id="KW-0238">DNA-binding</keyword>
<organism evidence="8 9">
    <name type="scientific">Lacunisphaera limnophila</name>
    <dbReference type="NCBI Taxonomy" id="1838286"/>
    <lineage>
        <taxon>Bacteria</taxon>
        <taxon>Pseudomonadati</taxon>
        <taxon>Verrucomicrobiota</taxon>
        <taxon>Opitutia</taxon>
        <taxon>Opitutales</taxon>
        <taxon>Opitutaceae</taxon>
        <taxon>Lacunisphaera</taxon>
    </lineage>
</organism>
<comment type="subcellular location">
    <subcellularLocation>
        <location evidence="6">Cytoplasm</location>
    </subcellularLocation>
</comment>
<evidence type="ECO:0000256" key="2">
    <source>
        <dbReference type="ARBA" id="ARBA00022763"/>
    </source>
</evidence>
<keyword evidence="8" id="KW-0547">Nucleotide-binding</keyword>
<dbReference type="GO" id="GO:0016787">
    <property type="term" value="F:hydrolase activity"/>
    <property type="evidence" value="ECO:0007669"/>
    <property type="project" value="UniProtKB-KW"/>
</dbReference>
<dbReference type="EMBL" id="CP016094">
    <property type="protein sequence ID" value="AOS45846.1"/>
    <property type="molecule type" value="Genomic_DNA"/>
</dbReference>
<comment type="subunit">
    <text evidence="6">Homotetramer. Forms an RuvA(8)-RuvB(12)-Holliday junction (HJ) complex. HJ DNA is sandwiched between 2 RuvA tetramers; dsDNA enters through RuvA and exits via RuvB. An RuvB hexamer assembles on each DNA strand where it exits the tetramer. Each RuvB hexamer is contacted by two RuvA subunits (via domain III) on 2 adjacent RuvB subunits; this complex drives branch migration. In the full resolvosome a probable DNA-RuvA(4)-RuvB(12)-RuvC(2) complex forms which resolves the HJ.</text>
</comment>
<keyword evidence="8" id="KW-0347">Helicase</keyword>
<dbReference type="Gene3D" id="1.10.8.10">
    <property type="entry name" value="DNA helicase RuvA subunit, C-terminal domain"/>
    <property type="match status" value="1"/>
</dbReference>
<dbReference type="Pfam" id="PF14520">
    <property type="entry name" value="HHH_5"/>
    <property type="match status" value="1"/>
</dbReference>
<protein>
    <recommendedName>
        <fullName evidence="6">Holliday junction branch migration complex subunit RuvA</fullName>
    </recommendedName>
</protein>
<dbReference type="Proteomes" id="UP000095228">
    <property type="component" value="Chromosome"/>
</dbReference>
<dbReference type="STRING" id="1838286.Verru16b_02936"/>
<dbReference type="Gene3D" id="1.10.150.20">
    <property type="entry name" value="5' to 3' exonuclease, C-terminal subdomain"/>
    <property type="match status" value="1"/>
</dbReference>
<keyword evidence="8" id="KW-0378">Hydrolase</keyword>
<evidence type="ECO:0000256" key="3">
    <source>
        <dbReference type="ARBA" id="ARBA00023125"/>
    </source>
</evidence>
<dbReference type="KEGG" id="obg:Verru16b_02936"/>
<dbReference type="SUPFAM" id="SSF47781">
    <property type="entry name" value="RuvA domain 2-like"/>
    <property type="match status" value="1"/>
</dbReference>
<dbReference type="GO" id="GO:0006310">
    <property type="term" value="P:DNA recombination"/>
    <property type="evidence" value="ECO:0007669"/>
    <property type="project" value="UniProtKB-UniRule"/>
</dbReference>
<dbReference type="HAMAP" id="MF_00031">
    <property type="entry name" value="DNA_HJ_migration_RuvA"/>
    <property type="match status" value="1"/>
</dbReference>
<evidence type="ECO:0000313" key="9">
    <source>
        <dbReference type="Proteomes" id="UP000095228"/>
    </source>
</evidence>
<proteinExistence type="inferred from homology"/>
<dbReference type="GO" id="GO:0009378">
    <property type="term" value="F:four-way junction helicase activity"/>
    <property type="evidence" value="ECO:0007669"/>
    <property type="project" value="InterPro"/>
</dbReference>
<comment type="caution">
    <text evidence="6">Lacks conserved residue(s) required for the propagation of feature annotation.</text>
</comment>
<dbReference type="InterPro" id="IPR012340">
    <property type="entry name" value="NA-bd_OB-fold"/>
</dbReference>
<dbReference type="InterPro" id="IPR000085">
    <property type="entry name" value="RuvA"/>
</dbReference>
<dbReference type="GO" id="GO:0005737">
    <property type="term" value="C:cytoplasm"/>
    <property type="evidence" value="ECO:0007669"/>
    <property type="project" value="UniProtKB-SubCell"/>
</dbReference>
<dbReference type="Gene3D" id="2.40.50.140">
    <property type="entry name" value="Nucleic acid-binding proteins"/>
    <property type="match status" value="1"/>
</dbReference>
<dbReference type="InterPro" id="IPR013849">
    <property type="entry name" value="DNA_helicase_Holl-junc_RuvA_I"/>
</dbReference>
<dbReference type="InterPro" id="IPR036267">
    <property type="entry name" value="RuvA_C_sf"/>
</dbReference>
<feature type="region of interest" description="Domain III" evidence="6">
    <location>
        <begin position="154"/>
        <end position="202"/>
    </location>
</feature>
<dbReference type="Pfam" id="PF07499">
    <property type="entry name" value="RuvA_C"/>
    <property type="match status" value="1"/>
</dbReference>
<dbReference type="InterPro" id="IPR003583">
    <property type="entry name" value="Hlx-hairpin-Hlx_DNA-bd_motif"/>
</dbReference>
<keyword evidence="1 6" id="KW-0963">Cytoplasm</keyword>
<dbReference type="GO" id="GO:0000400">
    <property type="term" value="F:four-way junction DNA binding"/>
    <property type="evidence" value="ECO:0007669"/>
    <property type="project" value="UniProtKB-UniRule"/>
</dbReference>
<evidence type="ECO:0000256" key="1">
    <source>
        <dbReference type="ARBA" id="ARBA00022490"/>
    </source>
</evidence>
<keyword evidence="9" id="KW-1185">Reference proteome</keyword>
<feature type="region of interest" description="Domain I" evidence="6">
    <location>
        <begin position="1"/>
        <end position="64"/>
    </location>
</feature>
<dbReference type="InterPro" id="IPR011114">
    <property type="entry name" value="RuvA_C"/>
</dbReference>
<dbReference type="GO" id="GO:0009379">
    <property type="term" value="C:Holliday junction helicase complex"/>
    <property type="evidence" value="ECO:0007669"/>
    <property type="project" value="InterPro"/>
</dbReference>
<comment type="function">
    <text evidence="6">The RuvA-RuvB-RuvC complex processes Holliday junction (HJ) DNA during genetic recombination and DNA repair, while the RuvA-RuvB complex plays an important role in the rescue of blocked DNA replication forks via replication fork reversal (RFR). RuvA specifically binds to HJ cruciform DNA, conferring on it an open structure. The RuvB hexamer acts as an ATP-dependent pump, pulling dsDNA into and through the RuvAB complex. HJ branch migration allows RuvC to scan DNA until it finds its consensus sequence, where it cleaves and resolves the cruciform DNA.</text>
</comment>
<dbReference type="GO" id="GO:0048476">
    <property type="term" value="C:Holliday junction resolvase complex"/>
    <property type="evidence" value="ECO:0007669"/>
    <property type="project" value="UniProtKB-UniRule"/>
</dbReference>
<dbReference type="RefSeq" id="WP_069962954.1">
    <property type="nucleotide sequence ID" value="NZ_CP016094.1"/>
</dbReference>
<keyword evidence="5 6" id="KW-0234">DNA repair</keyword>
<dbReference type="SUPFAM" id="SSF46929">
    <property type="entry name" value="DNA helicase RuvA subunit, C-terminal domain"/>
    <property type="match status" value="1"/>
</dbReference>
<dbReference type="InterPro" id="IPR010994">
    <property type="entry name" value="RuvA_2-like"/>
</dbReference>
<name>A0A1D8AY81_9BACT</name>